<comment type="caution">
    <text evidence="1">The sequence shown here is derived from an EMBL/GenBank/DDBJ whole genome shotgun (WGS) entry which is preliminary data.</text>
</comment>
<evidence type="ECO:0000313" key="2">
    <source>
        <dbReference type="Proteomes" id="UP000400924"/>
    </source>
</evidence>
<dbReference type="EMBL" id="VJZC01000266">
    <property type="protein sequence ID" value="MPY61048.1"/>
    <property type="molecule type" value="Genomic_DNA"/>
</dbReference>
<proteinExistence type="predicted"/>
<dbReference type="Proteomes" id="UP000400924">
    <property type="component" value="Unassembled WGS sequence"/>
</dbReference>
<dbReference type="RefSeq" id="WP_152774500.1">
    <property type="nucleotide sequence ID" value="NZ_VJZC01000266.1"/>
</dbReference>
<keyword evidence="2" id="KW-1185">Reference proteome</keyword>
<protein>
    <submittedName>
        <fullName evidence="1">Uncharacterized protein</fullName>
    </submittedName>
</protein>
<name>A0A5N8XQ12_9ACTN</name>
<organism evidence="1 2">
    <name type="scientific">Streptomyces spongiae</name>
    <dbReference type="NCBI Taxonomy" id="565072"/>
    <lineage>
        <taxon>Bacteria</taxon>
        <taxon>Bacillati</taxon>
        <taxon>Actinomycetota</taxon>
        <taxon>Actinomycetes</taxon>
        <taxon>Kitasatosporales</taxon>
        <taxon>Streptomycetaceae</taxon>
        <taxon>Streptomyces</taxon>
    </lineage>
</organism>
<dbReference type="AlphaFoldDB" id="A0A5N8XQ12"/>
<evidence type="ECO:0000313" key="1">
    <source>
        <dbReference type="EMBL" id="MPY61048.1"/>
    </source>
</evidence>
<accession>A0A5N8XQ12</accession>
<gene>
    <name evidence="1" type="ORF">FNH08_29080</name>
</gene>
<reference evidence="1 2" key="1">
    <citation type="submission" date="2019-07" db="EMBL/GenBank/DDBJ databases">
        <title>New species of Amycolatopsis and Streptomyces.</title>
        <authorList>
            <person name="Duangmal K."/>
            <person name="Teo W.F.A."/>
            <person name="Lipun K."/>
        </authorList>
    </citation>
    <scope>NUCLEOTIDE SEQUENCE [LARGE SCALE GENOMIC DNA]</scope>
    <source>
        <strain evidence="1 2">NBRC 106415</strain>
    </source>
</reference>
<sequence>MSRTTPNRRYANRPLSVLALVALAAGFEGLDLERLRVGAERIGRLCDPTRSLGSATAMTRTVISAAGRGHAGG</sequence>